<dbReference type="SUPFAM" id="SSF53098">
    <property type="entry name" value="Ribonuclease H-like"/>
    <property type="match status" value="1"/>
</dbReference>
<keyword evidence="1" id="KW-0540">Nuclease</keyword>
<keyword evidence="3" id="KW-0269">Exonuclease</keyword>
<evidence type="ECO:0000256" key="3">
    <source>
        <dbReference type="ARBA" id="ARBA00022839"/>
    </source>
</evidence>
<evidence type="ECO:0000256" key="2">
    <source>
        <dbReference type="ARBA" id="ARBA00022801"/>
    </source>
</evidence>
<dbReference type="EnsemblMetazoa" id="CJA15018a.1">
    <property type="protein sequence ID" value="CJA15018a.1"/>
    <property type="gene ID" value="WBGene00134222"/>
</dbReference>
<evidence type="ECO:0000313" key="6">
    <source>
        <dbReference type="Proteomes" id="UP000005237"/>
    </source>
</evidence>
<protein>
    <submittedName>
        <fullName evidence="5">Exonuclease domain-containing protein</fullName>
    </submittedName>
</protein>
<evidence type="ECO:0000313" key="5">
    <source>
        <dbReference type="EnsemblMetazoa" id="CJA15018a.1"/>
    </source>
</evidence>
<sequence length="225" mass="26745">MAPVFDHFLILDFETTSYGSNFDYPFEIIQFSVAVVDARTKRIRTDVSFNKYVRPVINPILTEHCQSFTGIEQKSLNEADLFQDVYYQFLRWLSNNNFIEKKFVMVCDSRQDLWRIAQWQFRYCGIIMPPFFRQYVNLWRTFEWEQERLGTKVLVKDTNIGKMCEYYNVEFIGRAHDALNDVLNLALVVEKMLESGAHITVNEELVCRTVVSLILFNNIDIRRFQ</sequence>
<organism evidence="5 6">
    <name type="scientific">Caenorhabditis japonica</name>
    <dbReference type="NCBI Taxonomy" id="281687"/>
    <lineage>
        <taxon>Eukaryota</taxon>
        <taxon>Metazoa</taxon>
        <taxon>Ecdysozoa</taxon>
        <taxon>Nematoda</taxon>
        <taxon>Chromadorea</taxon>
        <taxon>Rhabditida</taxon>
        <taxon>Rhabditina</taxon>
        <taxon>Rhabditomorpha</taxon>
        <taxon>Rhabditoidea</taxon>
        <taxon>Rhabditidae</taxon>
        <taxon>Peloderinae</taxon>
        <taxon>Caenorhabditis</taxon>
    </lineage>
</organism>
<keyword evidence="2" id="KW-0378">Hydrolase</keyword>
<dbReference type="SMART" id="SM00479">
    <property type="entry name" value="EXOIII"/>
    <property type="match status" value="1"/>
</dbReference>
<dbReference type="InterPro" id="IPR013520">
    <property type="entry name" value="Ribonucl_H"/>
</dbReference>
<evidence type="ECO:0000259" key="4">
    <source>
        <dbReference type="SMART" id="SM00479"/>
    </source>
</evidence>
<feature type="domain" description="Exonuclease" evidence="4">
    <location>
        <begin position="7"/>
        <end position="198"/>
    </location>
</feature>
<dbReference type="GO" id="GO:0003676">
    <property type="term" value="F:nucleic acid binding"/>
    <property type="evidence" value="ECO:0007669"/>
    <property type="project" value="InterPro"/>
</dbReference>
<accession>A0A8R1I5J5</accession>
<dbReference type="InterPro" id="IPR012337">
    <property type="entry name" value="RNaseH-like_sf"/>
</dbReference>
<dbReference type="InterPro" id="IPR036397">
    <property type="entry name" value="RNaseH_sf"/>
</dbReference>
<dbReference type="InterPro" id="IPR051274">
    <property type="entry name" value="3-5_Exoribonuclease"/>
</dbReference>
<proteinExistence type="predicted"/>
<reference evidence="5" key="2">
    <citation type="submission" date="2022-06" db="UniProtKB">
        <authorList>
            <consortium name="EnsemblMetazoa"/>
        </authorList>
    </citation>
    <scope>IDENTIFICATION</scope>
    <source>
        <strain evidence="5">DF5081</strain>
    </source>
</reference>
<dbReference type="InterPro" id="IPR047201">
    <property type="entry name" value="ERI-1_3'hExo-like"/>
</dbReference>
<dbReference type="PANTHER" id="PTHR23044">
    <property type="entry name" value="3'-5' EXONUCLEASE ERI1-RELATED"/>
    <property type="match status" value="1"/>
</dbReference>
<dbReference type="GO" id="GO:0000175">
    <property type="term" value="F:3'-5'-RNA exonuclease activity"/>
    <property type="evidence" value="ECO:0007669"/>
    <property type="project" value="InterPro"/>
</dbReference>
<dbReference type="Gene3D" id="3.30.420.10">
    <property type="entry name" value="Ribonuclease H-like superfamily/Ribonuclease H"/>
    <property type="match status" value="1"/>
</dbReference>
<dbReference type="GO" id="GO:0005737">
    <property type="term" value="C:cytoplasm"/>
    <property type="evidence" value="ECO:0007669"/>
    <property type="project" value="TreeGrafter"/>
</dbReference>
<dbReference type="Proteomes" id="UP000005237">
    <property type="component" value="Unassembled WGS sequence"/>
</dbReference>
<evidence type="ECO:0000256" key="1">
    <source>
        <dbReference type="ARBA" id="ARBA00022722"/>
    </source>
</evidence>
<dbReference type="AlphaFoldDB" id="A0A8R1I5J5"/>
<keyword evidence="6" id="KW-1185">Reference proteome</keyword>
<dbReference type="PANTHER" id="PTHR23044:SF4">
    <property type="entry name" value="CELL DEATH-RELATED NUCLEASE 4"/>
    <property type="match status" value="1"/>
</dbReference>
<dbReference type="CDD" id="cd06133">
    <property type="entry name" value="ERI-1_3'hExo_like"/>
    <property type="match status" value="1"/>
</dbReference>
<reference evidence="6" key="1">
    <citation type="submission" date="2010-08" db="EMBL/GenBank/DDBJ databases">
        <authorList>
            <consortium name="Caenorhabditis japonica Sequencing Consortium"/>
            <person name="Wilson R.K."/>
        </authorList>
    </citation>
    <scope>NUCLEOTIDE SEQUENCE [LARGE SCALE GENOMIC DNA]</scope>
    <source>
        <strain evidence="6">DF5081</strain>
    </source>
</reference>
<dbReference type="Pfam" id="PF00929">
    <property type="entry name" value="RNase_T"/>
    <property type="match status" value="1"/>
</dbReference>
<name>A0A8R1I5J5_CAEJA</name>
<dbReference type="FunFam" id="3.30.420.10:FF:000157">
    <property type="entry name" value="Cell death-related nuclease 4"/>
    <property type="match status" value="1"/>
</dbReference>